<reference evidence="2 3" key="1">
    <citation type="submission" date="2014-04" db="EMBL/GenBank/DDBJ databases">
        <authorList>
            <consortium name="DOE Joint Genome Institute"/>
            <person name="Kuo A."/>
            <person name="Kohler A."/>
            <person name="Nagy L.G."/>
            <person name="Floudas D."/>
            <person name="Copeland A."/>
            <person name="Barry K.W."/>
            <person name="Cichocki N."/>
            <person name="Veneault-Fourrey C."/>
            <person name="LaButti K."/>
            <person name="Lindquist E.A."/>
            <person name="Lipzen A."/>
            <person name="Lundell T."/>
            <person name="Morin E."/>
            <person name="Murat C."/>
            <person name="Sun H."/>
            <person name="Tunlid A."/>
            <person name="Henrissat B."/>
            <person name="Grigoriev I.V."/>
            <person name="Hibbett D.S."/>
            <person name="Martin F."/>
            <person name="Nordberg H.P."/>
            <person name="Cantor M.N."/>
            <person name="Hua S.X."/>
        </authorList>
    </citation>
    <scope>NUCLEOTIDE SEQUENCE [LARGE SCALE GENOMIC DNA]</scope>
    <source>
        <strain evidence="2 3">LaAM-08-1</strain>
    </source>
</reference>
<feature type="signal peptide" evidence="1">
    <location>
        <begin position="1"/>
        <end position="15"/>
    </location>
</feature>
<keyword evidence="3" id="KW-1185">Reference proteome</keyword>
<dbReference type="OrthoDB" id="1894652at2759"/>
<evidence type="ECO:0000256" key="1">
    <source>
        <dbReference type="SAM" id="SignalP"/>
    </source>
</evidence>
<name>A0A0C9Y364_9AGAR</name>
<sequence length="233" mass="25684">MNVLVLLAFLSSVVAQSSFKVHHRIFHPSLQPFPYAERGTLIITGHSATLQPSPSILDDFAAFFDLLQSLESPEHALYQVALGNAGDGQWDFSSVKVCHLHTISTDSFHLHFHDHLSTEPFALDYFVSPTPHDGSCPQLAKRKGKSQAIYTSPFHAFTTGGLSLNTTFFLKKPTAPPLPELRTPPPLTPEGEVVQPVPERSFLQKYWMYLAAVLVALLLSGGPEEEQPRQGGK</sequence>
<reference evidence="3" key="2">
    <citation type="submission" date="2015-01" db="EMBL/GenBank/DDBJ databases">
        <title>Evolutionary Origins and Diversification of the Mycorrhizal Mutualists.</title>
        <authorList>
            <consortium name="DOE Joint Genome Institute"/>
            <consortium name="Mycorrhizal Genomics Consortium"/>
            <person name="Kohler A."/>
            <person name="Kuo A."/>
            <person name="Nagy L.G."/>
            <person name="Floudas D."/>
            <person name="Copeland A."/>
            <person name="Barry K.W."/>
            <person name="Cichocki N."/>
            <person name="Veneault-Fourrey C."/>
            <person name="LaButti K."/>
            <person name="Lindquist E.A."/>
            <person name="Lipzen A."/>
            <person name="Lundell T."/>
            <person name="Morin E."/>
            <person name="Murat C."/>
            <person name="Riley R."/>
            <person name="Ohm R."/>
            <person name="Sun H."/>
            <person name="Tunlid A."/>
            <person name="Henrissat B."/>
            <person name="Grigoriev I.V."/>
            <person name="Hibbett D.S."/>
            <person name="Martin F."/>
        </authorList>
    </citation>
    <scope>NUCLEOTIDE SEQUENCE [LARGE SCALE GENOMIC DNA]</scope>
    <source>
        <strain evidence="3">LaAM-08-1</strain>
    </source>
</reference>
<protein>
    <recommendedName>
        <fullName evidence="4">ER membrane protein complex subunit 10</fullName>
    </recommendedName>
</protein>
<dbReference type="Pfam" id="PF21203">
    <property type="entry name" value="ECM10"/>
    <property type="match status" value="1"/>
</dbReference>
<gene>
    <name evidence="2" type="ORF">K443DRAFT_1451</name>
</gene>
<feature type="chain" id="PRO_5012407255" description="ER membrane protein complex subunit 10" evidence="1">
    <location>
        <begin position="16"/>
        <end position="233"/>
    </location>
</feature>
<accession>A0A0C9Y364</accession>
<proteinExistence type="predicted"/>
<dbReference type="AlphaFoldDB" id="A0A0C9Y364"/>
<dbReference type="CDD" id="cd22209">
    <property type="entry name" value="EMC10"/>
    <property type="match status" value="1"/>
</dbReference>
<dbReference type="HOGENOM" id="CLU_081343_1_0_1"/>
<organism evidence="2 3">
    <name type="scientific">Laccaria amethystina LaAM-08-1</name>
    <dbReference type="NCBI Taxonomy" id="1095629"/>
    <lineage>
        <taxon>Eukaryota</taxon>
        <taxon>Fungi</taxon>
        <taxon>Dikarya</taxon>
        <taxon>Basidiomycota</taxon>
        <taxon>Agaricomycotina</taxon>
        <taxon>Agaricomycetes</taxon>
        <taxon>Agaricomycetidae</taxon>
        <taxon>Agaricales</taxon>
        <taxon>Agaricineae</taxon>
        <taxon>Hydnangiaceae</taxon>
        <taxon>Laccaria</taxon>
    </lineage>
</organism>
<evidence type="ECO:0008006" key="4">
    <source>
        <dbReference type="Google" id="ProtNLM"/>
    </source>
</evidence>
<evidence type="ECO:0000313" key="3">
    <source>
        <dbReference type="Proteomes" id="UP000054477"/>
    </source>
</evidence>
<keyword evidence="1" id="KW-0732">Signal</keyword>
<dbReference type="EMBL" id="KN838542">
    <property type="protein sequence ID" value="KIK08344.1"/>
    <property type="molecule type" value="Genomic_DNA"/>
</dbReference>
<evidence type="ECO:0000313" key="2">
    <source>
        <dbReference type="EMBL" id="KIK08344.1"/>
    </source>
</evidence>
<dbReference type="STRING" id="1095629.A0A0C9Y364"/>
<dbReference type="Proteomes" id="UP000054477">
    <property type="component" value="Unassembled WGS sequence"/>
</dbReference>